<dbReference type="Pfam" id="PF03351">
    <property type="entry name" value="DOMON"/>
    <property type="match status" value="1"/>
</dbReference>
<evidence type="ECO:0000259" key="3">
    <source>
        <dbReference type="PROSITE" id="PS51549"/>
    </source>
</evidence>
<gene>
    <name evidence="4" type="ORF">AAG570_009926</name>
</gene>
<dbReference type="Proteomes" id="UP001558652">
    <property type="component" value="Unassembled WGS sequence"/>
</dbReference>
<sequence>MRMFQVNFGDVFIPQDLEPPRARVLPEFRRLAHGLRSGNITILDAKTFYIPNLHYDGAGPDAYFWVGNGTEPTPLGIKVPNEMGSLDPLRGYQGEDIEIQLPGNLTVYDIDWLAVWCVLYRHNFGHVTIPKDLDVPPALGQTKITTSSSAPNPASETTNCKEMLDERMQVQWSVQGDWLQITISARIREDQYMAFGISGEEGRSTMAGGDIVVAYYDKEKQTFKAVDYYMSATAQCDGKNGVCPDDRIGGRNDVEFISGQRHNGVTTVSYRRPLHTNEPINDKSISVQGETSVIAAIGPLNSRMEANAHAVNDKTNDDIRINFGSKHDAGCASSLFNLPEEDTLHPWPPAMIINENIFSVRIGPTGGKRGYTPLTGHPSWGIAWYINDLLIPEIYVERGKTYTFIIEGGNDPTNPARYHPFYISDSSEGGFGQKSEEQQRQQRLFAGVSYDSEGYPYPTAAGRYCEWTHKTVDRSAEFETFAEYFQTLRLECDPGEPAYLNWTVPMEAPDLIYYQCYTHNNLGWKIHVVDPGYEPKVSLGPRLLANSIGTLILTTLIFLLR</sequence>
<dbReference type="InterPro" id="IPR045266">
    <property type="entry name" value="DOH_DOMON"/>
</dbReference>
<evidence type="ECO:0000313" key="5">
    <source>
        <dbReference type="Proteomes" id="UP001558652"/>
    </source>
</evidence>
<keyword evidence="1" id="KW-0677">Repeat</keyword>
<proteinExistence type="predicted"/>
<feature type="domain" description="DOMON" evidence="2">
    <location>
        <begin position="166"/>
        <end position="298"/>
    </location>
</feature>
<dbReference type="PROSITE" id="PS50836">
    <property type="entry name" value="DOMON"/>
    <property type="match status" value="1"/>
</dbReference>
<evidence type="ECO:0000259" key="2">
    <source>
        <dbReference type="PROSITE" id="PS50836"/>
    </source>
</evidence>
<dbReference type="PANTHER" id="PTHR24036:SF5">
    <property type="entry name" value="THROMBOMODULIN"/>
    <property type="match status" value="1"/>
</dbReference>
<protein>
    <recommendedName>
        <fullName evidence="6">Protein Skeletor</fullName>
    </recommendedName>
</protein>
<comment type="caution">
    <text evidence="4">The sequence shown here is derived from an EMBL/GenBank/DDBJ whole genome shotgun (WGS) entry which is preliminary data.</text>
</comment>
<dbReference type="PROSITE" id="PS51549">
    <property type="entry name" value="DM13"/>
    <property type="match status" value="1"/>
</dbReference>
<dbReference type="PANTHER" id="PTHR24036">
    <property type="entry name" value="SKELETOR-RELATED"/>
    <property type="match status" value="1"/>
</dbReference>
<dbReference type="CDD" id="cd09631">
    <property type="entry name" value="DOMON_DOH"/>
    <property type="match status" value="1"/>
</dbReference>
<dbReference type="SMART" id="SM00664">
    <property type="entry name" value="DoH"/>
    <property type="match status" value="1"/>
</dbReference>
<dbReference type="SMART" id="SM00686">
    <property type="entry name" value="DM13"/>
    <property type="match status" value="1"/>
</dbReference>
<dbReference type="Pfam" id="PF10517">
    <property type="entry name" value="DM13"/>
    <property type="match status" value="1"/>
</dbReference>
<evidence type="ECO:0008006" key="6">
    <source>
        <dbReference type="Google" id="ProtNLM"/>
    </source>
</evidence>
<dbReference type="InterPro" id="IPR052126">
    <property type="entry name" value="Spindle_Org/Thrombomodulin"/>
</dbReference>
<dbReference type="InterPro" id="IPR019545">
    <property type="entry name" value="DM13_domain"/>
</dbReference>
<evidence type="ECO:0000256" key="1">
    <source>
        <dbReference type="ARBA" id="ARBA00022737"/>
    </source>
</evidence>
<accession>A0ABD0Z1C1</accession>
<dbReference type="InterPro" id="IPR005018">
    <property type="entry name" value="DOMON_domain"/>
</dbReference>
<feature type="domain" description="DM13" evidence="3">
    <location>
        <begin position="26"/>
        <end position="130"/>
    </location>
</feature>
<dbReference type="EMBL" id="JBFDAA010000004">
    <property type="protein sequence ID" value="KAL1138237.1"/>
    <property type="molecule type" value="Genomic_DNA"/>
</dbReference>
<name>A0ABD0Z1C1_9HEMI</name>
<evidence type="ECO:0000313" key="4">
    <source>
        <dbReference type="EMBL" id="KAL1138237.1"/>
    </source>
</evidence>
<organism evidence="4 5">
    <name type="scientific">Ranatra chinensis</name>
    <dbReference type="NCBI Taxonomy" id="642074"/>
    <lineage>
        <taxon>Eukaryota</taxon>
        <taxon>Metazoa</taxon>
        <taxon>Ecdysozoa</taxon>
        <taxon>Arthropoda</taxon>
        <taxon>Hexapoda</taxon>
        <taxon>Insecta</taxon>
        <taxon>Pterygota</taxon>
        <taxon>Neoptera</taxon>
        <taxon>Paraneoptera</taxon>
        <taxon>Hemiptera</taxon>
        <taxon>Heteroptera</taxon>
        <taxon>Panheteroptera</taxon>
        <taxon>Nepomorpha</taxon>
        <taxon>Nepidae</taxon>
        <taxon>Ranatrinae</taxon>
        <taxon>Ranatra</taxon>
    </lineage>
</organism>
<dbReference type="AlphaFoldDB" id="A0ABD0Z1C1"/>
<reference evidence="4 5" key="1">
    <citation type="submission" date="2024-07" db="EMBL/GenBank/DDBJ databases">
        <title>Chromosome-level genome assembly of the water stick insect Ranatra chinensis (Heteroptera: Nepidae).</title>
        <authorList>
            <person name="Liu X."/>
        </authorList>
    </citation>
    <scope>NUCLEOTIDE SEQUENCE [LARGE SCALE GENOMIC DNA]</scope>
    <source>
        <strain evidence="4">Cailab_2021Rc</strain>
        <tissue evidence="4">Muscle</tissue>
    </source>
</reference>
<keyword evidence="5" id="KW-1185">Reference proteome</keyword>